<sequence length="216" mass="25350">MRKDDLFGQRFGRLTVTREGERTSSGRVRWHCVCDCGNELDVYGPSLKSGNTKSCGCYHSEKARDRLMTHGFGSRTNRPRIYSIWCAMKNRCYRPVHKEFSRYGGRGITVCEEWKEDFLSFKRWADASGYSDDLEIDRIDNDKGYSPQNCQWVTRKENSNNRSKTLRIYFRGKKRTISEISEMTGLSYWIVYQRAVKLRWSGEDLAKPSRLSHRKP</sequence>
<accession>A0A8S5NZD5</accession>
<keyword evidence="1" id="KW-0540">Nuclease</keyword>
<keyword evidence="1" id="KW-0255">Endonuclease</keyword>
<name>A0A8S5NZD5_9CAUD</name>
<evidence type="ECO:0000313" key="1">
    <source>
        <dbReference type="EMBL" id="DAD99759.1"/>
    </source>
</evidence>
<organism evidence="1">
    <name type="scientific">Siphoviridae sp. ct16C7</name>
    <dbReference type="NCBI Taxonomy" id="2825304"/>
    <lineage>
        <taxon>Viruses</taxon>
        <taxon>Duplodnaviria</taxon>
        <taxon>Heunggongvirae</taxon>
        <taxon>Uroviricota</taxon>
        <taxon>Caudoviricetes</taxon>
    </lineage>
</organism>
<dbReference type="GO" id="GO:0004519">
    <property type="term" value="F:endonuclease activity"/>
    <property type="evidence" value="ECO:0007669"/>
    <property type="project" value="UniProtKB-KW"/>
</dbReference>
<reference evidence="1" key="1">
    <citation type="journal article" date="2021" name="Proc. Natl. Acad. Sci. U.S.A.">
        <title>A Catalog of Tens of Thousands of Viruses from Human Metagenomes Reveals Hidden Associations with Chronic Diseases.</title>
        <authorList>
            <person name="Tisza M.J."/>
            <person name="Buck C.B."/>
        </authorList>
    </citation>
    <scope>NUCLEOTIDE SEQUENCE</scope>
    <source>
        <strain evidence="1">Ct16C7</strain>
    </source>
</reference>
<protein>
    <submittedName>
        <fullName evidence="1">Homing endonuclease</fullName>
    </submittedName>
</protein>
<proteinExistence type="predicted"/>
<keyword evidence="1" id="KW-0378">Hydrolase</keyword>
<dbReference type="EMBL" id="BK015293">
    <property type="protein sequence ID" value="DAD99759.1"/>
    <property type="molecule type" value="Genomic_DNA"/>
</dbReference>